<dbReference type="InterPro" id="IPR003313">
    <property type="entry name" value="AraC-bd"/>
</dbReference>
<dbReference type="CDD" id="cd06986">
    <property type="entry name" value="cupin_MmsR-like_N"/>
    <property type="match status" value="1"/>
</dbReference>
<feature type="domain" description="HTH araC/xylS-type" evidence="4">
    <location>
        <begin position="201"/>
        <end position="299"/>
    </location>
</feature>
<dbReference type="InterPro" id="IPR018060">
    <property type="entry name" value="HTH_AraC"/>
</dbReference>
<evidence type="ECO:0000256" key="3">
    <source>
        <dbReference type="ARBA" id="ARBA00023163"/>
    </source>
</evidence>
<dbReference type="PROSITE" id="PS01124">
    <property type="entry name" value="HTH_ARAC_FAMILY_2"/>
    <property type="match status" value="1"/>
</dbReference>
<dbReference type="InterPro" id="IPR009057">
    <property type="entry name" value="Homeodomain-like_sf"/>
</dbReference>
<dbReference type="SUPFAM" id="SSF51215">
    <property type="entry name" value="Regulatory protein AraC"/>
    <property type="match status" value="1"/>
</dbReference>
<dbReference type="GO" id="GO:0043565">
    <property type="term" value="F:sequence-specific DNA binding"/>
    <property type="evidence" value="ECO:0007669"/>
    <property type="project" value="InterPro"/>
</dbReference>
<keyword evidence="3" id="KW-0804">Transcription</keyword>
<organism evidence="5 6">
    <name type="scientific">Cohnella fermenti</name>
    <dbReference type="NCBI Taxonomy" id="2565925"/>
    <lineage>
        <taxon>Bacteria</taxon>
        <taxon>Bacillati</taxon>
        <taxon>Bacillota</taxon>
        <taxon>Bacilli</taxon>
        <taxon>Bacillales</taxon>
        <taxon>Paenibacillaceae</taxon>
        <taxon>Cohnella</taxon>
    </lineage>
</organism>
<evidence type="ECO:0000313" key="6">
    <source>
        <dbReference type="Proteomes" id="UP000310636"/>
    </source>
</evidence>
<dbReference type="PRINTS" id="PR00032">
    <property type="entry name" value="HTHARAC"/>
</dbReference>
<name>A0A4S4BNI5_9BACL</name>
<evidence type="ECO:0000256" key="1">
    <source>
        <dbReference type="ARBA" id="ARBA00023015"/>
    </source>
</evidence>
<reference evidence="5 6" key="1">
    <citation type="submission" date="2019-04" db="EMBL/GenBank/DDBJ databases">
        <title>Cohnella sp. nov. isolated from preserved vegetables.</title>
        <authorList>
            <person name="Lin S.-Y."/>
            <person name="Hung M.-H."/>
            <person name="Young C.-C."/>
        </authorList>
    </citation>
    <scope>NUCLEOTIDE SEQUENCE [LARGE SCALE GENOMIC DNA]</scope>
    <source>
        <strain evidence="5 6">CC-MHH1044</strain>
    </source>
</reference>
<gene>
    <name evidence="5" type="ORF">E6C55_19105</name>
</gene>
<accession>A0A4S4BNI5</accession>
<evidence type="ECO:0000259" key="4">
    <source>
        <dbReference type="PROSITE" id="PS01124"/>
    </source>
</evidence>
<dbReference type="SUPFAM" id="SSF46689">
    <property type="entry name" value="Homeodomain-like"/>
    <property type="match status" value="2"/>
</dbReference>
<dbReference type="SMART" id="SM00342">
    <property type="entry name" value="HTH_ARAC"/>
    <property type="match status" value="1"/>
</dbReference>
<evidence type="ECO:0000313" key="5">
    <source>
        <dbReference type="EMBL" id="THF76383.1"/>
    </source>
</evidence>
<comment type="caution">
    <text evidence="5">The sequence shown here is derived from an EMBL/GenBank/DDBJ whole genome shotgun (WGS) entry which is preliminary data.</text>
</comment>
<dbReference type="Pfam" id="PF12833">
    <property type="entry name" value="HTH_18"/>
    <property type="match status" value="1"/>
</dbReference>
<dbReference type="Proteomes" id="UP000310636">
    <property type="component" value="Unassembled WGS sequence"/>
</dbReference>
<keyword evidence="1" id="KW-0805">Transcription regulation</keyword>
<dbReference type="EMBL" id="SSOB01000025">
    <property type="protein sequence ID" value="THF76383.1"/>
    <property type="molecule type" value="Genomic_DNA"/>
</dbReference>
<dbReference type="PANTHER" id="PTHR46796">
    <property type="entry name" value="HTH-TYPE TRANSCRIPTIONAL ACTIVATOR RHAS-RELATED"/>
    <property type="match status" value="1"/>
</dbReference>
<proteinExistence type="predicted"/>
<sequence length="302" mass="33836">MEEGVRPVTDIHKREGFAEEKLIVLPDYAASELSGFELTRGLYVSDIGHFPRARFHYRERPEGCDAHIVIFCTDGEGWVELDGRSAAVREGHLAIIPSGSPHRYGASERSPWSIYWFHLKGELVAPLLELYGLGGASFAIPIGLQNRFLESFDRCYRLLADKPYSLPAQVHVSQTIGHLLGSIGLGHGGSHRHRKREEELDQAIRYLNEHLDSAVTLAELAAHTGISKQHLIYLFKQETGFPPIDYYLRLKMQKAGQLLSLTGLSVKEIAALVGLGDPYYFSRMFKKMMGVSPTEYRSVPKG</sequence>
<keyword evidence="6" id="KW-1185">Reference proteome</keyword>
<dbReference type="OrthoDB" id="9807321at2"/>
<dbReference type="InterPro" id="IPR037923">
    <property type="entry name" value="HTH-like"/>
</dbReference>
<keyword evidence="2" id="KW-0238">DNA-binding</keyword>
<dbReference type="InterPro" id="IPR020449">
    <property type="entry name" value="Tscrpt_reg_AraC-type_HTH"/>
</dbReference>
<protein>
    <submittedName>
        <fullName evidence="5">Helix-turn-helix domain-containing protein</fullName>
    </submittedName>
</protein>
<dbReference type="Gene3D" id="1.10.10.60">
    <property type="entry name" value="Homeodomain-like"/>
    <property type="match status" value="2"/>
</dbReference>
<dbReference type="Gene3D" id="2.60.120.280">
    <property type="entry name" value="Regulatory protein AraC"/>
    <property type="match status" value="1"/>
</dbReference>
<evidence type="ECO:0000256" key="2">
    <source>
        <dbReference type="ARBA" id="ARBA00023125"/>
    </source>
</evidence>
<dbReference type="InterPro" id="IPR050204">
    <property type="entry name" value="AraC_XylS_family_regulators"/>
</dbReference>
<dbReference type="GO" id="GO:0003700">
    <property type="term" value="F:DNA-binding transcription factor activity"/>
    <property type="evidence" value="ECO:0007669"/>
    <property type="project" value="InterPro"/>
</dbReference>
<dbReference type="Pfam" id="PF02311">
    <property type="entry name" value="AraC_binding"/>
    <property type="match status" value="1"/>
</dbReference>
<dbReference type="PANTHER" id="PTHR46796:SF7">
    <property type="entry name" value="ARAC FAMILY TRANSCRIPTIONAL REGULATOR"/>
    <property type="match status" value="1"/>
</dbReference>
<dbReference type="AlphaFoldDB" id="A0A4S4BNI5"/>